<dbReference type="InterPro" id="IPR014017">
    <property type="entry name" value="DNA_helicase_UvrD-like_C"/>
</dbReference>
<dbReference type="SUPFAM" id="SSF52980">
    <property type="entry name" value="Restriction endonuclease-like"/>
    <property type="match status" value="1"/>
</dbReference>
<keyword evidence="2 14" id="KW-0547">Nucleotide-binding</keyword>
<name>A0ABT1G1S7_9CORY</name>
<evidence type="ECO:0000259" key="16">
    <source>
        <dbReference type="PROSITE" id="PS51198"/>
    </source>
</evidence>
<dbReference type="Pfam" id="PF00580">
    <property type="entry name" value="UvrD-helicase"/>
    <property type="match status" value="1"/>
</dbReference>
<dbReference type="RefSeq" id="WP_253578041.1">
    <property type="nucleotide sequence ID" value="NZ_JAMFTQ010000007.1"/>
</dbReference>
<dbReference type="PANTHER" id="PTHR11070:SF55">
    <property type="entry name" value="DNA 3'-5' HELICASE"/>
    <property type="match status" value="1"/>
</dbReference>
<feature type="domain" description="UvrD-like helicase ATP-binding" evidence="16">
    <location>
        <begin position="14"/>
        <end position="361"/>
    </location>
</feature>
<keyword evidence="5 14" id="KW-0347">Helicase</keyword>
<dbReference type="Gene3D" id="1.10.486.10">
    <property type="entry name" value="PCRA, domain 4"/>
    <property type="match status" value="1"/>
</dbReference>
<gene>
    <name evidence="18" type="ORF">M5J20_07045</name>
</gene>
<proteinExistence type="predicted"/>
<dbReference type="InterPro" id="IPR038726">
    <property type="entry name" value="PDDEXK_AddAB-type"/>
</dbReference>
<dbReference type="Proteomes" id="UP001204000">
    <property type="component" value="Unassembled WGS sequence"/>
</dbReference>
<dbReference type="PROSITE" id="PS51198">
    <property type="entry name" value="UVRD_HELICASE_ATP_BIND"/>
    <property type="match status" value="1"/>
</dbReference>
<evidence type="ECO:0000256" key="7">
    <source>
        <dbReference type="ARBA" id="ARBA00022840"/>
    </source>
</evidence>
<dbReference type="EMBL" id="JAMFTQ010000007">
    <property type="protein sequence ID" value="MCP1387945.1"/>
    <property type="molecule type" value="Genomic_DNA"/>
</dbReference>
<keyword evidence="19" id="KW-1185">Reference proteome</keyword>
<evidence type="ECO:0000256" key="15">
    <source>
        <dbReference type="SAM" id="MobiDB-lite"/>
    </source>
</evidence>
<keyword evidence="3" id="KW-0227">DNA damage</keyword>
<keyword evidence="7 14" id="KW-0067">ATP-binding</keyword>
<evidence type="ECO:0000313" key="18">
    <source>
        <dbReference type="EMBL" id="MCP1387945.1"/>
    </source>
</evidence>
<dbReference type="InterPro" id="IPR000212">
    <property type="entry name" value="DNA_helicase_UvrD/REP"/>
</dbReference>
<feature type="region of interest" description="Disordered" evidence="15">
    <location>
        <begin position="1085"/>
        <end position="1105"/>
    </location>
</feature>
<dbReference type="InterPro" id="IPR011335">
    <property type="entry name" value="Restrct_endonuc-II-like"/>
</dbReference>
<comment type="catalytic activity">
    <reaction evidence="13">
        <text>ATP + H2O = ADP + phosphate + H(+)</text>
        <dbReference type="Rhea" id="RHEA:13065"/>
        <dbReference type="ChEBI" id="CHEBI:15377"/>
        <dbReference type="ChEBI" id="CHEBI:15378"/>
        <dbReference type="ChEBI" id="CHEBI:30616"/>
        <dbReference type="ChEBI" id="CHEBI:43474"/>
        <dbReference type="ChEBI" id="CHEBI:456216"/>
        <dbReference type="EC" id="5.6.2.4"/>
    </reaction>
</comment>
<evidence type="ECO:0000256" key="5">
    <source>
        <dbReference type="ARBA" id="ARBA00022806"/>
    </source>
</evidence>
<evidence type="ECO:0000256" key="4">
    <source>
        <dbReference type="ARBA" id="ARBA00022801"/>
    </source>
</evidence>
<dbReference type="Gene3D" id="3.90.320.10">
    <property type="match status" value="1"/>
</dbReference>
<evidence type="ECO:0000313" key="19">
    <source>
        <dbReference type="Proteomes" id="UP001204000"/>
    </source>
</evidence>
<comment type="catalytic activity">
    <reaction evidence="11">
        <text>Couples ATP hydrolysis with the unwinding of duplex DNA by translocating in the 3'-5' direction.</text>
        <dbReference type="EC" id="5.6.2.4"/>
    </reaction>
</comment>
<evidence type="ECO:0000256" key="12">
    <source>
        <dbReference type="ARBA" id="ARBA00034808"/>
    </source>
</evidence>
<accession>A0ABT1G1S7</accession>
<evidence type="ECO:0000256" key="8">
    <source>
        <dbReference type="ARBA" id="ARBA00023125"/>
    </source>
</evidence>
<keyword evidence="1" id="KW-0540">Nuclease</keyword>
<reference evidence="18" key="1">
    <citation type="submission" date="2022-05" db="EMBL/GenBank/DDBJ databases">
        <title>Corynebacterium sp. TA-R-1 sp. nov., isolated from human feces.</title>
        <authorList>
            <person name="Shamsuzzaman M."/>
            <person name="Dahal R.H."/>
        </authorList>
    </citation>
    <scope>NUCLEOTIDE SEQUENCE</scope>
    <source>
        <strain evidence="18">TA-R-1</strain>
    </source>
</reference>
<dbReference type="Gene3D" id="3.40.50.300">
    <property type="entry name" value="P-loop containing nucleotide triphosphate hydrolases"/>
    <property type="match status" value="4"/>
</dbReference>
<comment type="caution">
    <text evidence="18">The sequence shown here is derived from an EMBL/GenBank/DDBJ whole genome shotgun (WGS) entry which is preliminary data.</text>
</comment>
<dbReference type="PANTHER" id="PTHR11070">
    <property type="entry name" value="UVRD / RECB / PCRA DNA HELICASE FAMILY MEMBER"/>
    <property type="match status" value="1"/>
</dbReference>
<keyword evidence="8" id="KW-0238">DNA-binding</keyword>
<dbReference type="SUPFAM" id="SSF52540">
    <property type="entry name" value="P-loop containing nucleoside triphosphate hydrolases"/>
    <property type="match status" value="1"/>
</dbReference>
<feature type="domain" description="UvrD-like helicase C-terminal" evidence="17">
    <location>
        <begin position="366"/>
        <end position="683"/>
    </location>
</feature>
<dbReference type="EC" id="5.6.2.4" evidence="12"/>
<evidence type="ECO:0000256" key="6">
    <source>
        <dbReference type="ARBA" id="ARBA00022839"/>
    </source>
</evidence>
<protein>
    <recommendedName>
        <fullName evidence="12">DNA 3'-5' helicase</fullName>
        <ecNumber evidence="12">5.6.2.4</ecNumber>
    </recommendedName>
</protein>
<dbReference type="InterPro" id="IPR011604">
    <property type="entry name" value="PDDEXK-like_dom_sf"/>
</dbReference>
<evidence type="ECO:0000256" key="9">
    <source>
        <dbReference type="ARBA" id="ARBA00023204"/>
    </source>
</evidence>
<evidence type="ECO:0000256" key="1">
    <source>
        <dbReference type="ARBA" id="ARBA00022722"/>
    </source>
</evidence>
<evidence type="ECO:0000256" key="11">
    <source>
        <dbReference type="ARBA" id="ARBA00034617"/>
    </source>
</evidence>
<dbReference type="GO" id="GO:0004386">
    <property type="term" value="F:helicase activity"/>
    <property type="evidence" value="ECO:0007669"/>
    <property type="project" value="UniProtKB-KW"/>
</dbReference>
<dbReference type="CDD" id="cd17932">
    <property type="entry name" value="DEXQc_UvrD"/>
    <property type="match status" value="1"/>
</dbReference>
<dbReference type="Pfam" id="PF13361">
    <property type="entry name" value="UvrD_C"/>
    <property type="match status" value="1"/>
</dbReference>
<evidence type="ECO:0000256" key="2">
    <source>
        <dbReference type="ARBA" id="ARBA00022741"/>
    </source>
</evidence>
<keyword evidence="9" id="KW-0234">DNA repair</keyword>
<sequence>MGPKALSSALGQKFPPTDQQAAVIGAEPGPLLVVAGAGAGKTETMAARVVWLVANGYARPEEILGLTFTRKAAQELGKRIRDRLEQLAADDALVRRLDPSGELADALTVIAPTVSTYDSYSGDLIREYGLLVPVEPDARLITDAELHAIATDVVSDYTGTLIADGGKNPALNTVVGNLLGLVTSMGNELALPERIAEQADIFLKETESLPKGPRSRGEYPQDLANWRAKQAERIAYLPLVKELQDELRRRGVVTFNEQMSVAAGLARDHAVVGEQQRRRFRVVMLDEYQDTSHAQRVLLRSLFGEGKDPDLTVTAVGDPMQAIYGWRGATAANLAAFVTDFPVAGGEEAPKKQLTTSWRNPPEVLQLANGVSDAILGTGADRAVAALVSRPDAGAGDVTLGYFDTNDEEVAFVADELAAQFQDAQRRQAPFTAAVLVRKNRHSAEVAEALEERGVPYEIVGVGGLLDVPEVADTVAIATMLVRPGDSAAALRVLGGPAVGLGLKDLSALAARAVNLRGHGERDTEPSEASDPAEALQIALDEMVARAHNLTEHTEPVAGLADAVADLGEPERYSPEGLRRLKDLAAKLRWLRTHSLGKKLTDLFADIIAVFGIRTEVLARPSAARAVHLDKLLDAVAAYPGASLDGLLDYFELAREREDGLAPGAVAVKHDRVQILTAHKAKGLEWDTVAVLHADASTYGAKAETFLTFLNLLQDETFGDPDVYPDFAEVETRSDFLKAGNAWRGIMREAQAEESARLFYVAVTRAERKLLVTAARTNATSSSETAPYEHFEAMLARADESCVVTWSAGDDEVSSEASASTRTGTWPHLAPADAELAAAAAVDAARAELPAFSGGELYALWERDVSALIEEHEAAQNPDVPVVVPGELTASDVVAMRADPAQFARRARRPVPFKPNAYAKRGTAFHEWLEGFYGARPLLDENELPGHDEAEVDRAILEQLKANFEASHWASRTPAFVERPFELALGESVVRGRIDAIFEDTDGWTVVDWKTGQRPNRAEMESAKLQLAVYREAWRRIAGDGRDVRAVFFYVRTGEDYAPTDVPEGAELERLVALETLGARVDEWGTVSPVDAGPAPDGASEGSGA</sequence>
<organism evidence="18 19">
    <name type="scientific">Corynebacterium stercoris</name>
    <dbReference type="NCBI Taxonomy" id="2943490"/>
    <lineage>
        <taxon>Bacteria</taxon>
        <taxon>Bacillati</taxon>
        <taxon>Actinomycetota</taxon>
        <taxon>Actinomycetes</taxon>
        <taxon>Mycobacteriales</taxon>
        <taxon>Corynebacteriaceae</taxon>
        <taxon>Corynebacterium</taxon>
    </lineage>
</organism>
<keyword evidence="6" id="KW-0269">Exonuclease</keyword>
<dbReference type="InterPro" id="IPR014016">
    <property type="entry name" value="UvrD-like_ATP-bd"/>
</dbReference>
<dbReference type="PROSITE" id="PS51217">
    <property type="entry name" value="UVRD_HELICASE_CTER"/>
    <property type="match status" value="1"/>
</dbReference>
<evidence type="ECO:0000256" key="13">
    <source>
        <dbReference type="ARBA" id="ARBA00048988"/>
    </source>
</evidence>
<dbReference type="Pfam" id="PF12705">
    <property type="entry name" value="PDDEXK_1"/>
    <property type="match status" value="1"/>
</dbReference>
<dbReference type="InterPro" id="IPR027417">
    <property type="entry name" value="P-loop_NTPase"/>
</dbReference>
<evidence type="ECO:0000256" key="14">
    <source>
        <dbReference type="PROSITE-ProRule" id="PRU00560"/>
    </source>
</evidence>
<evidence type="ECO:0000259" key="17">
    <source>
        <dbReference type="PROSITE" id="PS51217"/>
    </source>
</evidence>
<evidence type="ECO:0000256" key="3">
    <source>
        <dbReference type="ARBA" id="ARBA00022763"/>
    </source>
</evidence>
<keyword evidence="10" id="KW-0413">Isomerase</keyword>
<keyword evidence="4 14" id="KW-0378">Hydrolase</keyword>
<evidence type="ECO:0000256" key="10">
    <source>
        <dbReference type="ARBA" id="ARBA00023235"/>
    </source>
</evidence>
<feature type="binding site" evidence="14">
    <location>
        <begin position="35"/>
        <end position="42"/>
    </location>
    <ligand>
        <name>ATP</name>
        <dbReference type="ChEBI" id="CHEBI:30616"/>
    </ligand>
</feature>